<dbReference type="Gene3D" id="3.40.50.12790">
    <property type="entry name" value="FHIPEP family, domain 4"/>
    <property type="match status" value="1"/>
</dbReference>
<evidence type="ECO:0000256" key="4">
    <source>
        <dbReference type="ARBA" id="ARBA00022692"/>
    </source>
</evidence>
<feature type="transmembrane region" description="Helical" evidence="7">
    <location>
        <begin position="219"/>
        <end position="237"/>
    </location>
</feature>
<feature type="transmembrane region" description="Helical" evidence="7">
    <location>
        <begin position="42"/>
        <end position="62"/>
    </location>
</feature>
<comment type="caution">
    <text evidence="7">Lacks conserved residue(s) required for the propagation of feature annotation.</text>
</comment>
<dbReference type="InterPro" id="IPR001712">
    <property type="entry name" value="T3SS_FHIPEP"/>
</dbReference>
<dbReference type="PROSITE" id="PS00994">
    <property type="entry name" value="FHIPEP"/>
    <property type="match status" value="1"/>
</dbReference>
<proteinExistence type="inferred from homology"/>
<sequence length="673" mass="74387">MVVAVIGLIIIPLPSTILDFLIIINMTIGINILLITLFTKSVLEFATFPTLLLITTMFRLGLNISSTRLVLTKGNAGHVIDAFANVVAGNNYIVGAVIFIIITIIQMVVVTNGASRVSEVSARFTLDAMPGKQMAIDADLNAGLITEDEAKKRRKDLQREASFYGAMDGASKFVKGDAIAGIIITLINLIGGILIFSLMQGMGVLEALDRFGKLAIGDGLVSQIPSLLISVSSGIIVTRSDDDNTFGNAIKEDFFPNPLIAGIVACVMFIVALVPGFPKIPFFIMSGIFGFIAFKKYESEDLEEQRQIERRQELLLLQKEKELEEDDSVSSFQVEPISIEIGYALIPMTDDSLDNSLMKQIISIRKQCAHELGVLLTPIRIRDNLQLGPNDYCIKIKGNEVARGEIYPNKFMVINPENEQMKLDGIPAKEPAFGLDALWIDEHDREIADIHGSTIVEPVTVIATHLKEVIYNNTAELLGRQEVKHLLEGIKDKYNVVIDELIPEIMRLGEVQKVLQNLLKEQIPINDLVTILETLADYGTATKDVEVLTEHVRQSLKRTIVKQYLGVDGVLRVVTLHPEVEELISKSTQKTTSGSVPVLKPDLITRLFDSINQVNQSLITQNIQYVILASPNTRLTFRKLISYNFPEVAVLSLNEVPNEVEIETVGMLSLDNI</sequence>
<keyword evidence="7" id="KW-0653">Protein transport</keyword>
<dbReference type="InterPro" id="IPR042194">
    <property type="entry name" value="FHIPEP_1"/>
</dbReference>
<dbReference type="OrthoDB" id="9759185at2"/>
<feature type="transmembrane region" description="Helical" evidence="7">
    <location>
        <begin position="6"/>
        <end position="35"/>
    </location>
</feature>
<keyword evidence="9" id="KW-0966">Cell projection</keyword>
<reference evidence="8 11" key="2">
    <citation type="submission" date="2020-03" db="EMBL/GenBank/DDBJ databases">
        <title>Bacterial samples isolated from urine from healthy bovine heifers (Gyr breed).</title>
        <authorList>
            <person name="Giannattasio-Ferraz S."/>
            <person name="Maskeri L."/>
            <person name="Penido A."/>
            <person name="Barbosa-Stancioli E.F."/>
            <person name="Putonti C."/>
        </authorList>
    </citation>
    <scope>NUCLEOTIDE SEQUENCE [LARGE SCALE GENOMIC DNA]</scope>
    <source>
        <strain evidence="8 11">UFMG-H7</strain>
    </source>
</reference>
<dbReference type="GO" id="GO:0044780">
    <property type="term" value="P:bacterial-type flagellum assembly"/>
    <property type="evidence" value="ECO:0007669"/>
    <property type="project" value="InterPro"/>
</dbReference>
<keyword evidence="3 7" id="KW-1003">Cell membrane</keyword>
<feature type="transmembrane region" description="Helical" evidence="7">
    <location>
        <begin position="258"/>
        <end position="274"/>
    </location>
</feature>
<keyword evidence="7" id="KW-1006">Bacterial flagellum protein export</keyword>
<dbReference type="GO" id="GO:0005886">
    <property type="term" value="C:plasma membrane"/>
    <property type="evidence" value="ECO:0007669"/>
    <property type="project" value="UniProtKB-SubCell"/>
</dbReference>
<keyword evidence="7" id="KW-0813">Transport</keyword>
<evidence type="ECO:0000313" key="11">
    <source>
        <dbReference type="Proteomes" id="UP000521358"/>
    </source>
</evidence>
<name>A0A430A2Z1_9ENTE</name>
<evidence type="ECO:0000256" key="2">
    <source>
        <dbReference type="ARBA" id="ARBA00008835"/>
    </source>
</evidence>
<dbReference type="NCBIfam" id="TIGR01398">
    <property type="entry name" value="FlhA"/>
    <property type="match status" value="1"/>
</dbReference>
<protein>
    <recommendedName>
        <fullName evidence="7">Flagellar biosynthesis protein FlhA</fullName>
    </recommendedName>
</protein>
<dbReference type="Gene3D" id="1.10.8.540">
    <property type="entry name" value="FHIPEP family, domain 3"/>
    <property type="match status" value="1"/>
</dbReference>
<keyword evidence="4 7" id="KW-0812">Transmembrane</keyword>
<dbReference type="EMBL" id="JAAVMB010000010">
    <property type="protein sequence ID" value="NKC68296.1"/>
    <property type="molecule type" value="Genomic_DNA"/>
</dbReference>
<reference evidence="9 10" key="1">
    <citation type="submission" date="2017-05" db="EMBL/GenBank/DDBJ databases">
        <title>Vagococcus spp. assemblies.</title>
        <authorList>
            <person name="Gulvik C.A."/>
        </authorList>
    </citation>
    <scope>NUCLEOTIDE SEQUENCE [LARGE SCALE GENOMIC DNA]</scope>
    <source>
        <strain evidence="9 10">NCFB 2497</strain>
    </source>
</reference>
<dbReference type="EMBL" id="NGJX01000011">
    <property type="protein sequence ID" value="RSU00816.1"/>
    <property type="molecule type" value="Genomic_DNA"/>
</dbReference>
<dbReference type="Proteomes" id="UP000521358">
    <property type="component" value="Unassembled WGS sequence"/>
</dbReference>
<keyword evidence="6 7" id="KW-0472">Membrane</keyword>
<evidence type="ECO:0000256" key="5">
    <source>
        <dbReference type="ARBA" id="ARBA00022989"/>
    </source>
</evidence>
<keyword evidence="7" id="KW-1005">Bacterial flagellum biogenesis</keyword>
<keyword evidence="10" id="KW-1185">Reference proteome</keyword>
<dbReference type="Pfam" id="PF00771">
    <property type="entry name" value="FHIPEP"/>
    <property type="match status" value="1"/>
</dbReference>
<evidence type="ECO:0000256" key="1">
    <source>
        <dbReference type="ARBA" id="ARBA00004651"/>
    </source>
</evidence>
<dbReference type="PRINTS" id="PR00949">
    <property type="entry name" value="TYPE3IMAPROT"/>
</dbReference>
<keyword evidence="9" id="KW-0282">Flagellum</keyword>
<evidence type="ECO:0000313" key="8">
    <source>
        <dbReference type="EMBL" id="NKC68296.1"/>
    </source>
</evidence>
<comment type="similarity">
    <text evidence="2 7">Belongs to the FHIPEP (flagella/HR/invasion proteins export pore) family.</text>
</comment>
<evidence type="ECO:0000256" key="3">
    <source>
        <dbReference type="ARBA" id="ARBA00022475"/>
    </source>
</evidence>
<dbReference type="PANTHER" id="PTHR30161">
    <property type="entry name" value="FLAGELLAR EXPORT PROTEIN, MEMBRANE FLHA SUBUNIT-RELATED"/>
    <property type="match status" value="1"/>
</dbReference>
<organism evidence="9 10">
    <name type="scientific">Vagococcus fluvialis</name>
    <dbReference type="NCBI Taxonomy" id="2738"/>
    <lineage>
        <taxon>Bacteria</taxon>
        <taxon>Bacillati</taxon>
        <taxon>Bacillota</taxon>
        <taxon>Bacilli</taxon>
        <taxon>Lactobacillales</taxon>
        <taxon>Enterococcaceae</taxon>
        <taxon>Vagococcus</taxon>
    </lineage>
</organism>
<dbReference type="InterPro" id="IPR025505">
    <property type="entry name" value="FHIPEP_CS"/>
</dbReference>
<dbReference type="InterPro" id="IPR042193">
    <property type="entry name" value="FHIPEP_3"/>
</dbReference>
<evidence type="ECO:0000256" key="7">
    <source>
        <dbReference type="RuleBase" id="RU364093"/>
    </source>
</evidence>
<dbReference type="AlphaFoldDB" id="A0A430A2Z1"/>
<dbReference type="PANTHER" id="PTHR30161:SF1">
    <property type="entry name" value="FLAGELLAR BIOSYNTHESIS PROTEIN FLHA-RELATED"/>
    <property type="match status" value="1"/>
</dbReference>
<comment type="caution">
    <text evidence="9">The sequence shown here is derived from an EMBL/GenBank/DDBJ whole genome shotgun (WGS) entry which is preliminary data.</text>
</comment>
<keyword evidence="9" id="KW-0969">Cilium</keyword>
<dbReference type="InterPro" id="IPR006301">
    <property type="entry name" value="FlhA"/>
</dbReference>
<accession>A0A430A2Z1</accession>
<comment type="subcellular location">
    <subcellularLocation>
        <location evidence="1 7">Cell membrane</location>
        <topology evidence="1 7">Multi-pass membrane protein</topology>
    </subcellularLocation>
</comment>
<dbReference type="PIRSF" id="PIRSF005419">
    <property type="entry name" value="FlhA"/>
    <property type="match status" value="1"/>
</dbReference>
<gene>
    <name evidence="7 8" type="primary">flhA</name>
    <name evidence="9" type="ORF">CBF32_10375</name>
    <name evidence="8" type="ORF">HED35_09360</name>
</gene>
<feature type="transmembrane region" description="Helical" evidence="7">
    <location>
        <begin position="178"/>
        <end position="199"/>
    </location>
</feature>
<feature type="transmembrane region" description="Helical" evidence="7">
    <location>
        <begin position="92"/>
        <end position="114"/>
    </location>
</feature>
<comment type="function">
    <text evidence="7">Required for formation of the rod structure of the flagellar apparatus. Together with FliI and FliH, may constitute the export apparatus of flagellin.</text>
</comment>
<evidence type="ECO:0000313" key="10">
    <source>
        <dbReference type="Proteomes" id="UP000288197"/>
    </source>
</evidence>
<evidence type="ECO:0000313" key="9">
    <source>
        <dbReference type="EMBL" id="RSU00816.1"/>
    </source>
</evidence>
<dbReference type="Gene3D" id="3.40.30.60">
    <property type="entry name" value="FHIPEP family, domain 1"/>
    <property type="match status" value="1"/>
</dbReference>
<dbReference type="Proteomes" id="UP000288197">
    <property type="component" value="Unassembled WGS sequence"/>
</dbReference>
<dbReference type="GO" id="GO:0009306">
    <property type="term" value="P:protein secretion"/>
    <property type="evidence" value="ECO:0007669"/>
    <property type="project" value="InterPro"/>
</dbReference>
<keyword evidence="5 7" id="KW-1133">Transmembrane helix</keyword>
<evidence type="ECO:0000256" key="6">
    <source>
        <dbReference type="ARBA" id="ARBA00023136"/>
    </source>
</evidence>
<dbReference type="InterPro" id="IPR042196">
    <property type="entry name" value="FHIPEP_4"/>
</dbReference>